<dbReference type="InterPro" id="IPR029052">
    <property type="entry name" value="Metallo-depent_PP-like"/>
</dbReference>
<evidence type="ECO:0000256" key="1">
    <source>
        <dbReference type="ARBA" id="ARBA00005662"/>
    </source>
</evidence>
<dbReference type="EMBL" id="CABVOU010000031">
    <property type="protein sequence ID" value="VVZ95574.1"/>
    <property type="molecule type" value="Genomic_DNA"/>
</dbReference>
<sequence>MVGVTLWLTGDVMTGRGIDQILSHPGEPRIFESCMASASGYVRLAERVNGPIPHPVDFAYAWGDALAWLERQAPDLRLINLETAVTTSDYAEPKGIQYRMHPANLPVLAAAGVDACVLANNHVLDWGRRGLRRPLRYSARRAISRQVPALTGIRQGARHASCSPAGACGCWPSGFPAAACRETGRLVTPAPRASFRARRRCCESAVSRSRCCRTPSVSR</sequence>
<evidence type="ECO:0000259" key="2">
    <source>
        <dbReference type="SMART" id="SM00854"/>
    </source>
</evidence>
<dbReference type="Pfam" id="PF09587">
    <property type="entry name" value="PGA_cap"/>
    <property type="match status" value="1"/>
</dbReference>
<dbReference type="SMART" id="SM00854">
    <property type="entry name" value="PGA_cap"/>
    <property type="match status" value="1"/>
</dbReference>
<comment type="similarity">
    <text evidence="1">Belongs to the CapA family.</text>
</comment>
<evidence type="ECO:0000313" key="4">
    <source>
        <dbReference type="Proteomes" id="UP000326725"/>
    </source>
</evidence>
<feature type="domain" description="Capsule synthesis protein CapA" evidence="2">
    <location>
        <begin position="5"/>
        <end position="209"/>
    </location>
</feature>
<evidence type="ECO:0000313" key="3">
    <source>
        <dbReference type="EMBL" id="VVZ95574.1"/>
    </source>
</evidence>
<name>A0A5K1I1J6_9GAMM</name>
<dbReference type="AlphaFoldDB" id="A0A5K1I1J6"/>
<dbReference type="InterPro" id="IPR019079">
    <property type="entry name" value="Capsule_synth_CapA"/>
</dbReference>
<protein>
    <submittedName>
        <fullName evidence="3">Bacterial capsule synthesis protein PGA_cap</fullName>
    </submittedName>
</protein>
<gene>
    <name evidence="3" type="ORF">HALO32_01647</name>
</gene>
<organism evidence="3 4">
    <name type="scientific">Halomonas lysinitropha</name>
    <dbReference type="NCBI Taxonomy" id="2607506"/>
    <lineage>
        <taxon>Bacteria</taxon>
        <taxon>Pseudomonadati</taxon>
        <taxon>Pseudomonadota</taxon>
        <taxon>Gammaproteobacteria</taxon>
        <taxon>Oceanospirillales</taxon>
        <taxon>Halomonadaceae</taxon>
        <taxon>Halomonas</taxon>
    </lineage>
</organism>
<dbReference type="Proteomes" id="UP000326725">
    <property type="component" value="Unassembled WGS sequence"/>
</dbReference>
<dbReference type="PANTHER" id="PTHR33393:SF11">
    <property type="entry name" value="POLYGLUTAMINE SYNTHESIS ACCESSORY PROTEIN RV0574C-RELATED"/>
    <property type="match status" value="1"/>
</dbReference>
<dbReference type="InterPro" id="IPR052169">
    <property type="entry name" value="CW_Biosynth-Accessory"/>
</dbReference>
<keyword evidence="4" id="KW-1185">Reference proteome</keyword>
<proteinExistence type="inferred from homology"/>
<reference evidence="3 4" key="1">
    <citation type="submission" date="2019-09" db="EMBL/GenBank/DDBJ databases">
        <authorList>
            <person name="Criscuolo A."/>
        </authorList>
    </citation>
    <scope>NUCLEOTIDE SEQUENCE [LARGE SCALE GENOMIC DNA]</scope>
    <source>
        <strain evidence="4">3(2)</strain>
    </source>
</reference>
<dbReference type="PANTHER" id="PTHR33393">
    <property type="entry name" value="POLYGLUTAMINE SYNTHESIS ACCESSORY PROTEIN RV0574C-RELATED"/>
    <property type="match status" value="1"/>
</dbReference>
<dbReference type="SUPFAM" id="SSF56300">
    <property type="entry name" value="Metallo-dependent phosphatases"/>
    <property type="match status" value="1"/>
</dbReference>
<accession>A0A5K1I1J6</accession>